<proteinExistence type="predicted"/>
<reference evidence="2" key="1">
    <citation type="submission" date="2020-10" db="EMBL/GenBank/DDBJ databases">
        <title>Genome Sequence of ESBL Producing Zambian Clinical Strains.</title>
        <authorList>
            <person name="Shawa M."/>
            <person name="Furuta Y."/>
            <person name="Simbotwe M."/>
            <person name="Mulenga E."/>
            <person name="Mubanga M."/>
            <person name="Mulenga G."/>
            <person name="Kaile C."/>
            <person name="Zorigt T."/>
            <person name="Hang'ombe B."/>
            <person name="Higashi H."/>
        </authorList>
    </citation>
    <scope>NUCLEOTIDE SEQUENCE</scope>
    <source>
        <strain evidence="2">Zam_UTH_09</strain>
    </source>
</reference>
<feature type="region of interest" description="Disordered" evidence="1">
    <location>
        <begin position="33"/>
        <end position="54"/>
    </location>
</feature>
<comment type="caution">
    <text evidence="2">The sequence shown here is derived from an EMBL/GenBank/DDBJ whole genome shotgun (WGS) entry which is preliminary data.</text>
</comment>
<dbReference type="GO" id="GO:0009055">
    <property type="term" value="F:electron transfer activity"/>
    <property type="evidence" value="ECO:0007669"/>
    <property type="project" value="InterPro"/>
</dbReference>
<accession>A0A919HP97</accession>
<dbReference type="AlphaFoldDB" id="A0A919HP97"/>
<evidence type="ECO:0000313" key="3">
    <source>
        <dbReference type="Proteomes" id="UP000655094"/>
    </source>
</evidence>
<protein>
    <submittedName>
        <fullName evidence="2">Uncharacterized protein</fullName>
    </submittedName>
</protein>
<dbReference type="GO" id="GO:0020037">
    <property type="term" value="F:heme binding"/>
    <property type="evidence" value="ECO:0007669"/>
    <property type="project" value="InterPro"/>
</dbReference>
<evidence type="ECO:0000256" key="1">
    <source>
        <dbReference type="SAM" id="MobiDB-lite"/>
    </source>
</evidence>
<dbReference type="InterPro" id="IPR036909">
    <property type="entry name" value="Cyt_c-like_dom_sf"/>
</dbReference>
<sequence length="54" mass="6010">MVFGGMSDVVEHSLQYLSDDDITAIARYLKSLRRARQTDPSPGGRQRGERSVEG</sequence>
<evidence type="ECO:0000313" key="2">
    <source>
        <dbReference type="EMBL" id="GHK51008.1"/>
    </source>
</evidence>
<dbReference type="SUPFAM" id="SSF46626">
    <property type="entry name" value="Cytochrome c"/>
    <property type="match status" value="1"/>
</dbReference>
<gene>
    <name evidence="2" type="ORF">KPZU09_07440</name>
</gene>
<dbReference type="Proteomes" id="UP000655094">
    <property type="component" value="Unassembled WGS sequence"/>
</dbReference>
<dbReference type="EMBL" id="BNFF01000001">
    <property type="protein sequence ID" value="GHK51008.1"/>
    <property type="molecule type" value="Genomic_DNA"/>
</dbReference>
<organism evidence="2 3">
    <name type="scientific">Klebsiella pneumoniae</name>
    <dbReference type="NCBI Taxonomy" id="573"/>
    <lineage>
        <taxon>Bacteria</taxon>
        <taxon>Pseudomonadati</taxon>
        <taxon>Pseudomonadota</taxon>
        <taxon>Gammaproteobacteria</taxon>
        <taxon>Enterobacterales</taxon>
        <taxon>Enterobacteriaceae</taxon>
        <taxon>Klebsiella/Raoultella group</taxon>
        <taxon>Klebsiella</taxon>
        <taxon>Klebsiella pneumoniae complex</taxon>
    </lineage>
</organism>
<name>A0A919HP97_KLEPN</name>